<keyword evidence="3" id="KW-0472">Membrane</keyword>
<dbReference type="SUPFAM" id="SSF103481">
    <property type="entry name" value="Multidrug resistance efflux transporter EmrE"/>
    <property type="match status" value="1"/>
</dbReference>
<evidence type="ECO:0000256" key="1">
    <source>
        <dbReference type="ARBA" id="ARBA00007362"/>
    </source>
</evidence>
<feature type="transmembrane region" description="Helical" evidence="3">
    <location>
        <begin position="113"/>
        <end position="136"/>
    </location>
</feature>
<proteinExistence type="inferred from homology"/>
<organism evidence="5 6">
    <name type="scientific">Microbacterium candidum</name>
    <dbReference type="NCBI Taxonomy" id="3041922"/>
    <lineage>
        <taxon>Bacteria</taxon>
        <taxon>Bacillati</taxon>
        <taxon>Actinomycetota</taxon>
        <taxon>Actinomycetes</taxon>
        <taxon>Micrococcales</taxon>
        <taxon>Microbacteriaceae</taxon>
        <taxon>Microbacterium</taxon>
    </lineage>
</organism>
<feature type="transmembrane region" description="Helical" evidence="3">
    <location>
        <begin position="175"/>
        <end position="196"/>
    </location>
</feature>
<evidence type="ECO:0000259" key="4">
    <source>
        <dbReference type="Pfam" id="PF00892"/>
    </source>
</evidence>
<accession>A0ABT7MTW3</accession>
<feature type="transmembrane region" description="Helical" evidence="3">
    <location>
        <begin position="202"/>
        <end position="219"/>
    </location>
</feature>
<dbReference type="Proteomes" id="UP001235064">
    <property type="component" value="Unassembled WGS sequence"/>
</dbReference>
<dbReference type="InterPro" id="IPR037185">
    <property type="entry name" value="EmrE-like"/>
</dbReference>
<dbReference type="EMBL" id="JASXSZ010000001">
    <property type="protein sequence ID" value="MDL9977892.1"/>
    <property type="molecule type" value="Genomic_DNA"/>
</dbReference>
<feature type="domain" description="EamA" evidence="4">
    <location>
        <begin position="87"/>
        <end position="216"/>
    </location>
</feature>
<evidence type="ECO:0000313" key="5">
    <source>
        <dbReference type="EMBL" id="MDL9977892.1"/>
    </source>
</evidence>
<evidence type="ECO:0000256" key="3">
    <source>
        <dbReference type="SAM" id="Phobius"/>
    </source>
</evidence>
<name>A0ABT7MTW3_9MICO</name>
<dbReference type="RefSeq" id="WP_286285776.1">
    <property type="nucleotide sequence ID" value="NZ_JASXSZ010000001.1"/>
</dbReference>
<feature type="transmembrane region" description="Helical" evidence="3">
    <location>
        <begin position="86"/>
        <end position="106"/>
    </location>
</feature>
<comment type="similarity">
    <text evidence="1">Belongs to the EamA transporter family.</text>
</comment>
<feature type="transmembrane region" description="Helical" evidence="3">
    <location>
        <begin position="7"/>
        <end position="28"/>
    </location>
</feature>
<evidence type="ECO:0000313" key="6">
    <source>
        <dbReference type="Proteomes" id="UP001235064"/>
    </source>
</evidence>
<reference evidence="5 6" key="1">
    <citation type="submission" date="2023-06" db="EMBL/GenBank/DDBJ databases">
        <title>Microbacterium sp. nov., isolated from a waste landfill.</title>
        <authorList>
            <person name="Wen W."/>
        </authorList>
    </citation>
    <scope>NUCLEOTIDE SEQUENCE [LARGE SCALE GENOMIC DNA]</scope>
    <source>
        <strain evidence="5 6">ASV49</strain>
    </source>
</reference>
<dbReference type="Pfam" id="PF00892">
    <property type="entry name" value="EamA"/>
    <property type="match status" value="1"/>
</dbReference>
<comment type="caution">
    <text evidence="5">The sequence shown here is derived from an EMBL/GenBank/DDBJ whole genome shotgun (WGS) entry which is preliminary data.</text>
</comment>
<feature type="transmembrane region" description="Helical" evidence="3">
    <location>
        <begin position="63"/>
        <end position="80"/>
    </location>
</feature>
<keyword evidence="3" id="KW-0812">Transmembrane</keyword>
<gene>
    <name evidence="5" type="ORF">QSV35_00975</name>
</gene>
<keyword evidence="3" id="KW-1133">Transmembrane helix</keyword>
<feature type="transmembrane region" description="Helical" evidence="3">
    <location>
        <begin position="34"/>
        <end position="56"/>
    </location>
</feature>
<feature type="transmembrane region" description="Helical" evidence="3">
    <location>
        <begin position="148"/>
        <end position="168"/>
    </location>
</feature>
<sequence>MRLADVAWAGAGAATGLVGFNLLMILGVRHAEPAVLGSAVACIPLVLAIVAPLGAGRLPSGRIVAGGAVVSVGAMLVTGWGRTDAVGILCAAGLIACEAAFTLCAARAVARTGVFAYTAGTCAVAAAAFGVLSAVTERPAIDARIVEPILYLGVAVTAAAFVLWFTAIDRLGADGAGLCAGIAAPASVLTAAFLGAALPSPTVWAGIALIAAGLIVGFGRPSRSVAIRPQNGRWGPLKPTPPEAEARADPKMRRSVRIGEALPRRPS</sequence>
<evidence type="ECO:0000256" key="2">
    <source>
        <dbReference type="SAM" id="MobiDB-lite"/>
    </source>
</evidence>
<dbReference type="InterPro" id="IPR000620">
    <property type="entry name" value="EamA_dom"/>
</dbReference>
<protein>
    <submittedName>
        <fullName evidence="5">DMT family transporter</fullName>
    </submittedName>
</protein>
<feature type="region of interest" description="Disordered" evidence="2">
    <location>
        <begin position="229"/>
        <end position="267"/>
    </location>
</feature>
<keyword evidence="6" id="KW-1185">Reference proteome</keyword>